<feature type="compositionally biased region" description="Basic and acidic residues" evidence="1">
    <location>
        <begin position="25"/>
        <end position="39"/>
    </location>
</feature>
<name>A0A412H1L1_9BACT</name>
<feature type="region of interest" description="Disordered" evidence="1">
    <location>
        <begin position="1"/>
        <end position="56"/>
    </location>
</feature>
<protein>
    <submittedName>
        <fullName evidence="2">Uncharacterized protein</fullName>
    </submittedName>
</protein>
<organism evidence="2 3">
    <name type="scientific">Phocaeicola plebeius</name>
    <dbReference type="NCBI Taxonomy" id="310297"/>
    <lineage>
        <taxon>Bacteria</taxon>
        <taxon>Pseudomonadati</taxon>
        <taxon>Bacteroidota</taxon>
        <taxon>Bacteroidia</taxon>
        <taxon>Bacteroidales</taxon>
        <taxon>Bacteroidaceae</taxon>
        <taxon>Phocaeicola</taxon>
    </lineage>
</organism>
<gene>
    <name evidence="2" type="ORF">DWY14_16540</name>
</gene>
<reference evidence="2 3" key="1">
    <citation type="submission" date="2018-08" db="EMBL/GenBank/DDBJ databases">
        <title>A genome reference for cultivated species of the human gut microbiota.</title>
        <authorList>
            <person name="Zou Y."/>
            <person name="Xue W."/>
            <person name="Luo G."/>
        </authorList>
    </citation>
    <scope>NUCLEOTIDE SEQUENCE [LARGE SCALE GENOMIC DNA]</scope>
    <source>
        <strain evidence="2 3">AF24-16AC</strain>
    </source>
</reference>
<dbReference type="Proteomes" id="UP000285750">
    <property type="component" value="Unassembled WGS sequence"/>
</dbReference>
<evidence type="ECO:0000313" key="3">
    <source>
        <dbReference type="Proteomes" id="UP000285750"/>
    </source>
</evidence>
<sequence length="120" mass="13205">MGKGINTNAMDKLFSGLSGNEENISIEHEQANEESHTSEPPKQSQKSKGNRNQPVKQHICTIVKADSLNKIRAIAKTEGLTINSIIDLGLDIVIKKYEELHGTIQVKKPKKGDVGKVFNL</sequence>
<feature type="compositionally biased region" description="Polar residues" evidence="1">
    <location>
        <begin position="40"/>
        <end position="55"/>
    </location>
</feature>
<evidence type="ECO:0000256" key="1">
    <source>
        <dbReference type="SAM" id="MobiDB-lite"/>
    </source>
</evidence>
<comment type="caution">
    <text evidence="2">The sequence shown here is derived from an EMBL/GenBank/DDBJ whole genome shotgun (WGS) entry which is preliminary data.</text>
</comment>
<dbReference type="AlphaFoldDB" id="A0A412H1L1"/>
<dbReference type="EMBL" id="QRUY01000060">
    <property type="protein sequence ID" value="RGS02023.1"/>
    <property type="molecule type" value="Genomic_DNA"/>
</dbReference>
<dbReference type="RefSeq" id="WP_118432450.1">
    <property type="nucleotide sequence ID" value="NZ_JAQCWP010000062.1"/>
</dbReference>
<accession>A0A412H1L1</accession>
<proteinExistence type="predicted"/>
<evidence type="ECO:0000313" key="2">
    <source>
        <dbReference type="EMBL" id="RGS02023.1"/>
    </source>
</evidence>